<proteinExistence type="predicted"/>
<evidence type="ECO:0000313" key="3">
    <source>
        <dbReference type="Proteomes" id="UP001498476"/>
    </source>
</evidence>
<feature type="region of interest" description="Disordered" evidence="1">
    <location>
        <begin position="253"/>
        <end position="329"/>
    </location>
</feature>
<feature type="compositionally biased region" description="Polar residues" evidence="1">
    <location>
        <begin position="257"/>
        <end position="284"/>
    </location>
</feature>
<evidence type="ECO:0000256" key="1">
    <source>
        <dbReference type="SAM" id="MobiDB-lite"/>
    </source>
</evidence>
<keyword evidence="3" id="KW-1185">Reference proteome</keyword>
<accession>A0ABR1GHK2</accession>
<organism evidence="2 3">
    <name type="scientific">Neonectria punicea</name>
    <dbReference type="NCBI Taxonomy" id="979145"/>
    <lineage>
        <taxon>Eukaryota</taxon>
        <taxon>Fungi</taxon>
        <taxon>Dikarya</taxon>
        <taxon>Ascomycota</taxon>
        <taxon>Pezizomycotina</taxon>
        <taxon>Sordariomycetes</taxon>
        <taxon>Hypocreomycetidae</taxon>
        <taxon>Hypocreales</taxon>
        <taxon>Nectriaceae</taxon>
        <taxon>Neonectria</taxon>
    </lineage>
</organism>
<name>A0ABR1GHK2_9HYPO</name>
<dbReference type="EMBL" id="JAZAVJ010000477">
    <property type="protein sequence ID" value="KAK7397595.1"/>
    <property type="molecule type" value="Genomic_DNA"/>
</dbReference>
<reference evidence="2 3" key="1">
    <citation type="journal article" date="2025" name="Microbiol. Resour. Announc.">
        <title>Draft genome sequences for Neonectria magnoliae and Neonectria punicea, canker pathogens of Liriodendron tulipifera and Acer saccharum in West Virginia.</title>
        <authorList>
            <person name="Petronek H.M."/>
            <person name="Kasson M.T."/>
            <person name="Metheny A.M."/>
            <person name="Stauder C.M."/>
            <person name="Lovett B."/>
            <person name="Lynch S.C."/>
            <person name="Garnas J.R."/>
            <person name="Kasson L.R."/>
            <person name="Stajich J.E."/>
        </authorList>
    </citation>
    <scope>NUCLEOTIDE SEQUENCE [LARGE SCALE GENOMIC DNA]</scope>
    <source>
        <strain evidence="2 3">NRRL 64653</strain>
    </source>
</reference>
<feature type="region of interest" description="Disordered" evidence="1">
    <location>
        <begin position="42"/>
        <end position="85"/>
    </location>
</feature>
<sequence length="329" mass="36113">MAAASREARPRPAIQPIRTTGPGHSYQAVRARMAFKSPAWMATPLSPLSRPSPMYPDSEEERMKEHDKAAVERLEPRSRRPSISEPGLQTVKLRPISQLALPTPLTLDARTPPLSAPLLPPPHFRKLTIAEESRNTLLRDLEADRTGPPPQAYERRGSAPPGAILARNMQLQRQRAHLRRQGFVGSYGGREPDLLVMPVELRRLSTIATPSTDGGMPSPYPMNGRLTTRVVIHSRNRKPVVLTRTFDLDELRATIPSPRQTPGAQSSRRSSMATLRLPTPTNRPASPALLAASREGRRHSSAGVHGLDPQGSPALERRGSVQGLTPVPM</sequence>
<feature type="compositionally biased region" description="Basic and acidic residues" evidence="1">
    <location>
        <begin position="61"/>
        <end position="78"/>
    </location>
</feature>
<feature type="non-terminal residue" evidence="2">
    <location>
        <position position="329"/>
    </location>
</feature>
<feature type="compositionally biased region" description="Basic and acidic residues" evidence="1">
    <location>
        <begin position="1"/>
        <end position="10"/>
    </location>
</feature>
<comment type="caution">
    <text evidence="2">The sequence shown here is derived from an EMBL/GenBank/DDBJ whole genome shotgun (WGS) entry which is preliminary data.</text>
</comment>
<gene>
    <name evidence="2" type="ORF">QQX98_013040</name>
</gene>
<protein>
    <submittedName>
        <fullName evidence="2">Uncharacterized protein</fullName>
    </submittedName>
</protein>
<evidence type="ECO:0000313" key="2">
    <source>
        <dbReference type="EMBL" id="KAK7397595.1"/>
    </source>
</evidence>
<feature type="region of interest" description="Disordered" evidence="1">
    <location>
        <begin position="1"/>
        <end position="25"/>
    </location>
</feature>
<dbReference type="Proteomes" id="UP001498476">
    <property type="component" value="Unassembled WGS sequence"/>
</dbReference>
<feature type="region of interest" description="Disordered" evidence="1">
    <location>
        <begin position="142"/>
        <end position="161"/>
    </location>
</feature>